<sequence>MPATVPLASLRSKAVRPPSHEAGPAVASSEFTTTLSNGHSVKSISSQSIAELAALAQGNNEEAIELLLNIAGGNELAEDASRRLLSLYATSRRPDIRASIEQQADALFALEKLSAPRPDKKDKADKTAPLVSVPASLLYLAGVHARETKATNRATEIEAKLQSQCFPAGVASERLLEKDRFITSDELLVRTRGFRQCPVHSVLLEHGNDNFPEQLRIAVAAGLPRSVFVNVNGNHWVTLVLRANREDASKLDVLCFDSNARIPEGSMHRLETACEEAGLPIATWVTEGGLLQEHAPHSCGAYAVWVAQVSDELSGADEDCRLEETLSTLRVHWERSGADDLHALVIAERAFMLQCLADTRPREPAVRLDR</sequence>
<evidence type="ECO:0008006" key="4">
    <source>
        <dbReference type="Google" id="ProtNLM"/>
    </source>
</evidence>
<dbReference type="AlphaFoldDB" id="A0A937D672"/>
<name>A0A937D672_9BURK</name>
<comment type="caution">
    <text evidence="2">The sequence shown here is derived from an EMBL/GenBank/DDBJ whole genome shotgun (WGS) entry which is preliminary data.</text>
</comment>
<reference evidence="2" key="1">
    <citation type="submission" date="2021-01" db="EMBL/GenBank/DDBJ databases">
        <title>Ramlibacter sp. strain AW1 16S ribosomal RNA gene Genome sequencing and assembly.</title>
        <authorList>
            <person name="Kang M."/>
        </authorList>
    </citation>
    <scope>NUCLEOTIDE SEQUENCE</scope>
    <source>
        <strain evidence="2">AW1</strain>
    </source>
</reference>
<accession>A0A937D672</accession>
<keyword evidence="3" id="KW-1185">Reference proteome</keyword>
<dbReference type="RefSeq" id="WP_201682535.1">
    <property type="nucleotide sequence ID" value="NZ_JAEQNA010000001.1"/>
</dbReference>
<protein>
    <recommendedName>
        <fullName evidence="4">Ubiquitin-like protease family profile domain-containing protein</fullName>
    </recommendedName>
</protein>
<gene>
    <name evidence="2" type="ORF">JI739_04030</name>
</gene>
<feature type="region of interest" description="Disordered" evidence="1">
    <location>
        <begin position="1"/>
        <end position="25"/>
    </location>
</feature>
<proteinExistence type="predicted"/>
<organism evidence="2 3">
    <name type="scientific">Ramlibacter aurantiacus</name>
    <dbReference type="NCBI Taxonomy" id="2801330"/>
    <lineage>
        <taxon>Bacteria</taxon>
        <taxon>Pseudomonadati</taxon>
        <taxon>Pseudomonadota</taxon>
        <taxon>Betaproteobacteria</taxon>
        <taxon>Burkholderiales</taxon>
        <taxon>Comamonadaceae</taxon>
        <taxon>Ramlibacter</taxon>
    </lineage>
</organism>
<evidence type="ECO:0000313" key="2">
    <source>
        <dbReference type="EMBL" id="MBL0419511.1"/>
    </source>
</evidence>
<evidence type="ECO:0000313" key="3">
    <source>
        <dbReference type="Proteomes" id="UP000613011"/>
    </source>
</evidence>
<evidence type="ECO:0000256" key="1">
    <source>
        <dbReference type="SAM" id="MobiDB-lite"/>
    </source>
</evidence>
<dbReference type="Proteomes" id="UP000613011">
    <property type="component" value="Unassembled WGS sequence"/>
</dbReference>
<dbReference type="EMBL" id="JAEQNA010000001">
    <property type="protein sequence ID" value="MBL0419511.1"/>
    <property type="molecule type" value="Genomic_DNA"/>
</dbReference>